<proteinExistence type="predicted"/>
<accession>A0ABV8FG54</accession>
<dbReference type="GO" id="GO:0016787">
    <property type="term" value="F:hydrolase activity"/>
    <property type="evidence" value="ECO:0007669"/>
    <property type="project" value="UniProtKB-KW"/>
</dbReference>
<keyword evidence="1" id="KW-0378">Hydrolase</keyword>
<keyword evidence="2" id="KW-1185">Reference proteome</keyword>
<dbReference type="SUPFAM" id="SSF52317">
    <property type="entry name" value="Class I glutamine amidotransferase-like"/>
    <property type="match status" value="1"/>
</dbReference>
<evidence type="ECO:0000313" key="1">
    <source>
        <dbReference type="EMBL" id="MFC3995125.1"/>
    </source>
</evidence>
<dbReference type="InterPro" id="IPR029062">
    <property type="entry name" value="Class_I_gatase-like"/>
</dbReference>
<dbReference type="EMBL" id="JBHSBH010000004">
    <property type="protein sequence ID" value="MFC3995125.1"/>
    <property type="molecule type" value="Genomic_DNA"/>
</dbReference>
<evidence type="ECO:0000313" key="2">
    <source>
        <dbReference type="Proteomes" id="UP001595847"/>
    </source>
</evidence>
<dbReference type="Pfam" id="PF07722">
    <property type="entry name" value="Peptidase_C26"/>
    <property type="match status" value="1"/>
</dbReference>
<sequence length="237" mass="24187">MPVPPVIGITAYREQARWGEAWDMPATLLPQAYADAVAAAGAAPVLLPVVAGVAAAAAGLDGLVLAGGGDIAPARYGAAASDRTAGVLDDRDTAEFALLEAALAGGLPVLGICRGMQVLNVAYGGTLHQHLPDVVATSEHRATPGVFGTHPVRVAPDSLTARVHGRTELEVATYHHQAVDTVGAGLRATAWAADGTVEAVECPAAPHLLGVQWHPEMGADPSVFRWLTEISAGRPAG</sequence>
<dbReference type="PROSITE" id="PS51273">
    <property type="entry name" value="GATASE_TYPE_1"/>
    <property type="match status" value="1"/>
</dbReference>
<dbReference type="Gene3D" id="3.40.50.880">
    <property type="match status" value="1"/>
</dbReference>
<dbReference type="PANTHER" id="PTHR43235:SF1">
    <property type="entry name" value="GLUTAMINE AMIDOTRANSFERASE PB2B2.05-RELATED"/>
    <property type="match status" value="1"/>
</dbReference>
<dbReference type="PANTHER" id="PTHR43235">
    <property type="entry name" value="GLUTAMINE AMIDOTRANSFERASE PB2B2.05-RELATED"/>
    <property type="match status" value="1"/>
</dbReference>
<gene>
    <name evidence="1" type="ORF">ACFOVU_04315</name>
</gene>
<dbReference type="CDD" id="cd01745">
    <property type="entry name" value="GATase1_2"/>
    <property type="match status" value="1"/>
</dbReference>
<dbReference type="InterPro" id="IPR044668">
    <property type="entry name" value="PuuD-like"/>
</dbReference>
<comment type="caution">
    <text evidence="1">The sequence shown here is derived from an EMBL/GenBank/DDBJ whole genome shotgun (WGS) entry which is preliminary data.</text>
</comment>
<organism evidence="1 2">
    <name type="scientific">Nocardiopsis sediminis</name>
    <dbReference type="NCBI Taxonomy" id="1778267"/>
    <lineage>
        <taxon>Bacteria</taxon>
        <taxon>Bacillati</taxon>
        <taxon>Actinomycetota</taxon>
        <taxon>Actinomycetes</taxon>
        <taxon>Streptosporangiales</taxon>
        <taxon>Nocardiopsidaceae</taxon>
        <taxon>Nocardiopsis</taxon>
    </lineage>
</organism>
<dbReference type="Proteomes" id="UP001595847">
    <property type="component" value="Unassembled WGS sequence"/>
</dbReference>
<reference evidence="2" key="1">
    <citation type="journal article" date="2019" name="Int. J. Syst. Evol. Microbiol.">
        <title>The Global Catalogue of Microorganisms (GCM) 10K type strain sequencing project: providing services to taxonomists for standard genome sequencing and annotation.</title>
        <authorList>
            <consortium name="The Broad Institute Genomics Platform"/>
            <consortium name="The Broad Institute Genome Sequencing Center for Infectious Disease"/>
            <person name="Wu L."/>
            <person name="Ma J."/>
        </authorList>
    </citation>
    <scope>NUCLEOTIDE SEQUENCE [LARGE SCALE GENOMIC DNA]</scope>
    <source>
        <strain evidence="2">TBRC 1826</strain>
    </source>
</reference>
<dbReference type="RefSeq" id="WP_378529986.1">
    <property type="nucleotide sequence ID" value="NZ_JBHSBH010000004.1"/>
</dbReference>
<protein>
    <submittedName>
        <fullName evidence="1">Gamma-glutamyl-gamma-aminobutyrate hydrolase family protein</fullName>
    </submittedName>
</protein>
<name>A0ABV8FG54_9ACTN</name>
<dbReference type="InterPro" id="IPR011697">
    <property type="entry name" value="Peptidase_C26"/>
</dbReference>